<dbReference type="Proteomes" id="UP000254701">
    <property type="component" value="Unassembled WGS sequence"/>
</dbReference>
<reference evidence="9 10" key="1">
    <citation type="submission" date="2018-06" db="EMBL/GenBank/DDBJ databases">
        <authorList>
            <consortium name="Pathogen Informatics"/>
            <person name="Doyle S."/>
        </authorList>
    </citation>
    <scope>NUCLEOTIDE SEQUENCE [LARGE SCALE GENOMIC DNA]</scope>
    <source>
        <strain evidence="9 10">NCTC10684</strain>
    </source>
</reference>
<dbReference type="OrthoDB" id="554695at2"/>
<dbReference type="InterPro" id="IPR002781">
    <property type="entry name" value="TM_pro_TauE-like"/>
</dbReference>
<keyword evidence="7 8" id="KW-0472">Membrane</keyword>
<evidence type="ECO:0000256" key="1">
    <source>
        <dbReference type="ARBA" id="ARBA00004651"/>
    </source>
</evidence>
<evidence type="ECO:0000256" key="7">
    <source>
        <dbReference type="ARBA" id="ARBA00023136"/>
    </source>
</evidence>
<dbReference type="PANTHER" id="PTHR30269:SF0">
    <property type="entry name" value="MEMBRANE TRANSPORTER PROTEIN YFCA-RELATED"/>
    <property type="match status" value="1"/>
</dbReference>
<keyword evidence="5 8" id="KW-0812">Transmembrane</keyword>
<evidence type="ECO:0000256" key="6">
    <source>
        <dbReference type="ARBA" id="ARBA00022989"/>
    </source>
</evidence>
<sequence>MFDIATETLLILIAAAFIAGFIDSIAGGGGLIAIPALLLAGLPPLEALGTNKLQSLFGSGSATISYAAKGHVDLRKQLPFAAISFVGAMLGAMLATVLPGDILRIFLPFLLITIALYFAFKPNMDDVDRVERLPPLLFGLTVVPLIGFYDGVFGPGAGSFFMLAFVTLAGYGVLKATAHTKLLNFASNVGSFIAFALVGVVAWKIGLLMGIAQFLGARLGAHMAMRNGAKLIKPLLVCTCVALAIRLLIDPTNPLRVMIGL</sequence>
<comment type="similarity">
    <text evidence="2 8">Belongs to the 4-toluene sulfonate uptake permease (TSUP) (TC 2.A.102) family.</text>
</comment>
<feature type="transmembrane region" description="Helical" evidence="8">
    <location>
        <begin position="78"/>
        <end position="96"/>
    </location>
</feature>
<dbReference type="EMBL" id="UFSM01000001">
    <property type="protein sequence ID" value="SUU89531.1"/>
    <property type="molecule type" value="Genomic_DNA"/>
</dbReference>
<dbReference type="AlphaFoldDB" id="A0A380WKS6"/>
<keyword evidence="4 8" id="KW-1003">Cell membrane</keyword>
<comment type="subcellular location">
    <subcellularLocation>
        <location evidence="1 8">Cell membrane</location>
        <topology evidence="1 8">Multi-pass membrane protein</topology>
    </subcellularLocation>
</comment>
<dbReference type="RefSeq" id="WP_115731682.1">
    <property type="nucleotide sequence ID" value="NZ_BAAAVY010000002.1"/>
</dbReference>
<accession>A0A380WKS6</accession>
<name>A0A380WKS6_AMIAI</name>
<feature type="transmembrane region" description="Helical" evidence="8">
    <location>
        <begin position="231"/>
        <end position="249"/>
    </location>
</feature>
<evidence type="ECO:0000256" key="4">
    <source>
        <dbReference type="ARBA" id="ARBA00022475"/>
    </source>
</evidence>
<evidence type="ECO:0000313" key="9">
    <source>
        <dbReference type="EMBL" id="SUU89531.1"/>
    </source>
</evidence>
<dbReference type="Pfam" id="PF01925">
    <property type="entry name" value="TauE"/>
    <property type="match status" value="1"/>
</dbReference>
<feature type="transmembrane region" description="Helical" evidence="8">
    <location>
        <begin position="102"/>
        <end position="120"/>
    </location>
</feature>
<keyword evidence="3" id="KW-0813">Transport</keyword>
<evidence type="ECO:0000256" key="5">
    <source>
        <dbReference type="ARBA" id="ARBA00022692"/>
    </source>
</evidence>
<proteinExistence type="inferred from homology"/>
<evidence type="ECO:0000256" key="3">
    <source>
        <dbReference type="ARBA" id="ARBA00022448"/>
    </source>
</evidence>
<feature type="transmembrane region" description="Helical" evidence="8">
    <location>
        <begin position="12"/>
        <end position="42"/>
    </location>
</feature>
<organism evidence="9 10">
    <name type="scientific">Aminobacter aminovorans</name>
    <name type="common">Chelatobacter heintzii</name>
    <dbReference type="NCBI Taxonomy" id="83263"/>
    <lineage>
        <taxon>Bacteria</taxon>
        <taxon>Pseudomonadati</taxon>
        <taxon>Pseudomonadota</taxon>
        <taxon>Alphaproteobacteria</taxon>
        <taxon>Hyphomicrobiales</taxon>
        <taxon>Phyllobacteriaceae</taxon>
        <taxon>Aminobacter</taxon>
    </lineage>
</organism>
<keyword evidence="6 8" id="KW-1133">Transmembrane helix</keyword>
<dbReference type="PANTHER" id="PTHR30269">
    <property type="entry name" value="TRANSMEMBRANE PROTEIN YFCA"/>
    <property type="match status" value="1"/>
</dbReference>
<dbReference type="GO" id="GO:0005886">
    <property type="term" value="C:plasma membrane"/>
    <property type="evidence" value="ECO:0007669"/>
    <property type="project" value="UniProtKB-SubCell"/>
</dbReference>
<evidence type="ECO:0000313" key="10">
    <source>
        <dbReference type="Proteomes" id="UP000254701"/>
    </source>
</evidence>
<gene>
    <name evidence="9" type="primary">yfcA_2</name>
    <name evidence="9" type="ORF">NCTC10684_02772</name>
</gene>
<protein>
    <recommendedName>
        <fullName evidence="8">Probable membrane transporter protein</fullName>
    </recommendedName>
</protein>
<evidence type="ECO:0000256" key="8">
    <source>
        <dbReference type="RuleBase" id="RU363041"/>
    </source>
</evidence>
<dbReference type="InterPro" id="IPR052017">
    <property type="entry name" value="TSUP"/>
</dbReference>
<evidence type="ECO:0000256" key="2">
    <source>
        <dbReference type="ARBA" id="ARBA00009142"/>
    </source>
</evidence>
<feature type="transmembrane region" description="Helical" evidence="8">
    <location>
        <begin position="186"/>
        <end position="211"/>
    </location>
</feature>
<feature type="transmembrane region" description="Helical" evidence="8">
    <location>
        <begin position="155"/>
        <end position="174"/>
    </location>
</feature>